<dbReference type="AlphaFoldDB" id="A0A8J3AHB4"/>
<evidence type="ECO:0000313" key="1">
    <source>
        <dbReference type="EMBL" id="GGI14413.1"/>
    </source>
</evidence>
<keyword evidence="2" id="KW-1185">Reference proteome</keyword>
<proteinExistence type="predicted"/>
<dbReference type="EMBL" id="BMDH01000002">
    <property type="protein sequence ID" value="GGI14413.1"/>
    <property type="molecule type" value="Genomic_DNA"/>
</dbReference>
<sequence length="58" mass="6130">MRGGRYTAGKVTVAAEEDVSVNEEISVDEETFGAAPEETADTDGCECVVLVLIVRLLA</sequence>
<accession>A0A8J3AHB4</accession>
<protein>
    <submittedName>
        <fullName evidence="1">Uncharacterized protein</fullName>
    </submittedName>
</protein>
<comment type="caution">
    <text evidence="1">The sequence shown here is derived from an EMBL/GenBank/DDBJ whole genome shotgun (WGS) entry which is preliminary data.</text>
</comment>
<name>A0A8J3AHB4_9BIFI</name>
<gene>
    <name evidence="1" type="ORF">GCM10007377_10810</name>
</gene>
<reference evidence="1" key="2">
    <citation type="submission" date="2020-09" db="EMBL/GenBank/DDBJ databases">
        <authorList>
            <person name="Sun Q."/>
            <person name="Sedlacek I."/>
        </authorList>
    </citation>
    <scope>NUCLEOTIDE SEQUENCE</scope>
    <source>
        <strain evidence="1">CCM 8606</strain>
    </source>
</reference>
<organism evidence="1 2">
    <name type="scientific">Galliscardovia ingluviei</name>
    <dbReference type="NCBI Taxonomy" id="1769422"/>
    <lineage>
        <taxon>Bacteria</taxon>
        <taxon>Bacillati</taxon>
        <taxon>Actinomycetota</taxon>
        <taxon>Actinomycetes</taxon>
        <taxon>Bifidobacteriales</taxon>
        <taxon>Bifidobacteriaceae</taxon>
        <taxon>Galliscardovia</taxon>
    </lineage>
</organism>
<dbReference type="Proteomes" id="UP000619536">
    <property type="component" value="Unassembled WGS sequence"/>
</dbReference>
<evidence type="ECO:0000313" key="2">
    <source>
        <dbReference type="Proteomes" id="UP000619536"/>
    </source>
</evidence>
<reference evidence="1" key="1">
    <citation type="journal article" date="2014" name="Int. J. Syst. Evol. Microbiol.">
        <title>Complete genome sequence of Corynebacterium casei LMG S-19264T (=DSM 44701T), isolated from a smear-ripened cheese.</title>
        <authorList>
            <consortium name="US DOE Joint Genome Institute (JGI-PGF)"/>
            <person name="Walter F."/>
            <person name="Albersmeier A."/>
            <person name="Kalinowski J."/>
            <person name="Ruckert C."/>
        </authorList>
    </citation>
    <scope>NUCLEOTIDE SEQUENCE</scope>
    <source>
        <strain evidence="1">CCM 8606</strain>
    </source>
</reference>